<dbReference type="OrthoDB" id="9797653at2"/>
<accession>A0A845LMK8</accession>
<dbReference type="InterPro" id="IPR050509">
    <property type="entry name" value="CoA-transferase_III"/>
</dbReference>
<proteinExistence type="predicted"/>
<gene>
    <name evidence="1" type="ORF">GTO89_13890</name>
</gene>
<dbReference type="SUPFAM" id="SSF89796">
    <property type="entry name" value="CoA-transferase family III (CaiB/BaiF)"/>
    <property type="match status" value="1"/>
</dbReference>
<dbReference type="Pfam" id="PF02515">
    <property type="entry name" value="CoA_transf_3"/>
    <property type="match status" value="1"/>
</dbReference>
<reference evidence="1 2" key="1">
    <citation type="submission" date="2020-01" db="EMBL/GenBank/DDBJ databases">
        <title>Whole genome sequence of Heliobacterium gestii DSM 11169.</title>
        <authorList>
            <person name="Kyndt J.A."/>
            <person name="Meyer T.E."/>
        </authorList>
    </citation>
    <scope>NUCLEOTIDE SEQUENCE [LARGE SCALE GENOMIC DNA]</scope>
    <source>
        <strain evidence="1 2">DSM 11169</strain>
    </source>
</reference>
<evidence type="ECO:0000313" key="2">
    <source>
        <dbReference type="Proteomes" id="UP000471031"/>
    </source>
</evidence>
<sequence>MANHRQSPPAGPLQGLQILDLSRLAPGPFCSLLLADLGAEVVKIEAPETGDYLRTMFPPIREQSDFFLSLNRNKRSMVVNIKTEAGREIIERMAAGSDVLLEGFRPGVMERLGLGYPSLREKNERLLYCAISGYGQDGPYRDRAGHDLNYLALGGLLDLIGQKGGPPVIPAVPLSDLISGMLAAIAILAALENRHQTGKGQYIDMAMLDAVVAMMGHYVTRFGTTGEPPRRGMEPIAGTLPRYNTYETADGRHMALAALEDPFWQRFCAAVDREDLIDLGDGEVDRRRGMEALTALFRSRTQAEWTAFFQHRDVCCTPVQDVEQVSADLQARSRKMILQSIHPTEGPLMETGIPFRFSETPCQCRRHSPALGEHTAEVLRELGYREAEIAEFRRSGVVQQYEKAEPKERQ</sequence>
<dbReference type="PANTHER" id="PTHR48228">
    <property type="entry name" value="SUCCINYL-COA--D-CITRAMALATE COA-TRANSFERASE"/>
    <property type="match status" value="1"/>
</dbReference>
<keyword evidence="1" id="KW-0808">Transferase</keyword>
<comment type="caution">
    <text evidence="1">The sequence shown here is derived from an EMBL/GenBank/DDBJ whole genome shotgun (WGS) entry which is preliminary data.</text>
</comment>
<dbReference type="Proteomes" id="UP000471031">
    <property type="component" value="Unassembled WGS sequence"/>
</dbReference>
<organism evidence="1 2">
    <name type="scientific">Heliomicrobium gestii</name>
    <name type="common">Heliobacterium gestii</name>
    <dbReference type="NCBI Taxonomy" id="2699"/>
    <lineage>
        <taxon>Bacteria</taxon>
        <taxon>Bacillati</taxon>
        <taxon>Bacillota</taxon>
        <taxon>Clostridia</taxon>
        <taxon>Eubacteriales</taxon>
        <taxon>Heliobacteriaceae</taxon>
        <taxon>Heliomicrobium</taxon>
    </lineage>
</organism>
<dbReference type="GO" id="GO:0016740">
    <property type="term" value="F:transferase activity"/>
    <property type="evidence" value="ECO:0007669"/>
    <property type="project" value="UniProtKB-KW"/>
</dbReference>
<dbReference type="AlphaFoldDB" id="A0A845LMK8"/>
<dbReference type="RefSeq" id="WP_161262698.1">
    <property type="nucleotide sequence ID" value="NZ_JAFBDC010000012.1"/>
</dbReference>
<protein>
    <submittedName>
        <fullName evidence="1">CoA transferase</fullName>
    </submittedName>
</protein>
<keyword evidence="2" id="KW-1185">Reference proteome</keyword>
<dbReference type="PANTHER" id="PTHR48228:SF5">
    <property type="entry name" value="ALPHA-METHYLACYL-COA RACEMASE"/>
    <property type="match status" value="1"/>
</dbReference>
<dbReference type="InterPro" id="IPR023606">
    <property type="entry name" value="CoA-Trfase_III_dom_1_sf"/>
</dbReference>
<dbReference type="Gene3D" id="3.40.50.10540">
    <property type="entry name" value="Crotonobetainyl-coa:carnitine coa-transferase, domain 1"/>
    <property type="match status" value="1"/>
</dbReference>
<dbReference type="EMBL" id="WXEX01000013">
    <property type="protein sequence ID" value="MZP44126.1"/>
    <property type="molecule type" value="Genomic_DNA"/>
</dbReference>
<dbReference type="InterPro" id="IPR044855">
    <property type="entry name" value="CoA-Trfase_III_dom3_sf"/>
</dbReference>
<name>A0A845LMK8_HELGE</name>
<dbReference type="InterPro" id="IPR003673">
    <property type="entry name" value="CoA-Trfase_fam_III"/>
</dbReference>
<dbReference type="Gene3D" id="3.30.1540.10">
    <property type="entry name" value="formyl-coa transferase, domain 3"/>
    <property type="match status" value="1"/>
</dbReference>
<evidence type="ECO:0000313" key="1">
    <source>
        <dbReference type="EMBL" id="MZP44126.1"/>
    </source>
</evidence>